<name>A0ABV4FYS3_9BRAD</name>
<dbReference type="RefSeq" id="WP_085967616.1">
    <property type="nucleotide sequence ID" value="NZ_AP021854.1"/>
</dbReference>
<proteinExistence type="predicted"/>
<keyword evidence="3" id="KW-1185">Reference proteome</keyword>
<dbReference type="EMBL" id="JBGBZJ010000003">
    <property type="protein sequence ID" value="MEY9456758.1"/>
    <property type="molecule type" value="Genomic_DNA"/>
</dbReference>
<dbReference type="Gene3D" id="3.40.30.10">
    <property type="entry name" value="Glutaredoxin"/>
    <property type="match status" value="1"/>
</dbReference>
<feature type="signal peptide" evidence="1">
    <location>
        <begin position="1"/>
        <end position="20"/>
    </location>
</feature>
<evidence type="ECO:0000256" key="1">
    <source>
        <dbReference type="SAM" id="SignalP"/>
    </source>
</evidence>
<dbReference type="Proteomes" id="UP001565369">
    <property type="component" value="Unassembled WGS sequence"/>
</dbReference>
<evidence type="ECO:0008006" key="4">
    <source>
        <dbReference type="Google" id="ProtNLM"/>
    </source>
</evidence>
<keyword evidence="1" id="KW-0732">Signal</keyword>
<comment type="caution">
    <text evidence="2">The sequence shown here is derived from an EMBL/GenBank/DDBJ whole genome shotgun (WGS) entry which is preliminary data.</text>
</comment>
<organism evidence="2 3">
    <name type="scientific">Bradyrhizobium ottawaense</name>
    <dbReference type="NCBI Taxonomy" id="931866"/>
    <lineage>
        <taxon>Bacteria</taxon>
        <taxon>Pseudomonadati</taxon>
        <taxon>Pseudomonadota</taxon>
        <taxon>Alphaproteobacteria</taxon>
        <taxon>Hyphomicrobiales</taxon>
        <taxon>Nitrobacteraceae</taxon>
        <taxon>Bradyrhizobium</taxon>
    </lineage>
</organism>
<evidence type="ECO:0000313" key="2">
    <source>
        <dbReference type="EMBL" id="MEY9456758.1"/>
    </source>
</evidence>
<protein>
    <recommendedName>
        <fullName evidence="4">Thioredoxin</fullName>
    </recommendedName>
</protein>
<dbReference type="InterPro" id="IPR036249">
    <property type="entry name" value="Thioredoxin-like_sf"/>
</dbReference>
<evidence type="ECO:0000313" key="3">
    <source>
        <dbReference type="Proteomes" id="UP001565369"/>
    </source>
</evidence>
<accession>A0ABV4FYS3</accession>
<feature type="chain" id="PRO_5045060696" description="Thioredoxin" evidence="1">
    <location>
        <begin position="21"/>
        <end position="133"/>
    </location>
</feature>
<dbReference type="SUPFAM" id="SSF52833">
    <property type="entry name" value="Thioredoxin-like"/>
    <property type="match status" value="1"/>
</dbReference>
<sequence length="133" mass="14319">MNRIVVLLALAVGLALPAMASRAAELVMLERAGCVWCARFNAEIAPIYGKTDEGRAAPLRRVDLNRPLPADLAGIDPGPFTPTFVVVQEGREIGRIRGYPGDAFFFGLLDRILSNTGSEPGGRDHLADFLRGT</sequence>
<reference evidence="2 3" key="1">
    <citation type="submission" date="2024-07" db="EMBL/GenBank/DDBJ databases">
        <title>Genomic Encyclopedia of Type Strains, Phase V (KMG-V): Genome sequencing to study the core and pangenomes of soil and plant-associated prokaryotes.</title>
        <authorList>
            <person name="Whitman W."/>
        </authorList>
    </citation>
    <scope>NUCLEOTIDE SEQUENCE [LARGE SCALE GENOMIC DNA]</scope>
    <source>
        <strain evidence="2 3">USDA 152</strain>
    </source>
</reference>
<gene>
    <name evidence="2" type="ORF">ABIG07_005706</name>
</gene>